<comment type="caution">
    <text evidence="4">The sequence shown here is derived from an EMBL/GenBank/DDBJ whole genome shotgun (WGS) entry which is preliminary data.</text>
</comment>
<dbReference type="InterPro" id="IPR029033">
    <property type="entry name" value="His_PPase_superfam"/>
</dbReference>
<dbReference type="SUPFAM" id="SSF52540">
    <property type="entry name" value="P-loop containing nucleoside triphosphate hydrolases"/>
    <property type="match status" value="1"/>
</dbReference>
<dbReference type="OrthoDB" id="267323at2759"/>
<dbReference type="GO" id="GO:0005829">
    <property type="term" value="C:cytosol"/>
    <property type="evidence" value="ECO:0007669"/>
    <property type="project" value="TreeGrafter"/>
</dbReference>
<dbReference type="PRINTS" id="PR00991">
    <property type="entry name" value="6PFRUCTKNASE"/>
</dbReference>
<dbReference type="Proteomes" id="UP000186817">
    <property type="component" value="Unassembled WGS sequence"/>
</dbReference>
<dbReference type="GO" id="GO:0006000">
    <property type="term" value="P:fructose metabolic process"/>
    <property type="evidence" value="ECO:0007669"/>
    <property type="project" value="InterPro"/>
</dbReference>
<dbReference type="GO" id="GO:0005524">
    <property type="term" value="F:ATP binding"/>
    <property type="evidence" value="ECO:0007669"/>
    <property type="project" value="UniProtKB-KW"/>
</dbReference>
<evidence type="ECO:0000313" key="5">
    <source>
        <dbReference type="Proteomes" id="UP000186817"/>
    </source>
</evidence>
<dbReference type="PANTHER" id="PTHR10606:SF32">
    <property type="entry name" value="6-PHOSPHOFRUCTO-2-KINASE 1"/>
    <property type="match status" value="1"/>
</dbReference>
<dbReference type="Gene3D" id="3.40.50.1240">
    <property type="entry name" value="Phosphoglycerate mutase-like"/>
    <property type="match status" value="1"/>
</dbReference>
<gene>
    <name evidence="4" type="primary">PFKFB3</name>
    <name evidence="4" type="ORF">AK812_SmicGene21097</name>
</gene>
<dbReference type="SUPFAM" id="SSF53254">
    <property type="entry name" value="Phosphoglycerate mutase-like"/>
    <property type="match status" value="1"/>
</dbReference>
<dbReference type="InterPro" id="IPR013079">
    <property type="entry name" value="6Phosfructo_kin"/>
</dbReference>
<feature type="domain" description="6-phosphofructo-2-kinase" evidence="3">
    <location>
        <begin position="186"/>
        <end position="386"/>
    </location>
</feature>
<dbReference type="InterPro" id="IPR003094">
    <property type="entry name" value="6Pfruct_kin"/>
</dbReference>
<dbReference type="PANTHER" id="PTHR10606">
    <property type="entry name" value="6-PHOSPHOFRUCTO-2-KINASE/FRUCTOSE-2,6-BISPHOSPHATASE"/>
    <property type="match status" value="1"/>
</dbReference>
<reference evidence="4 5" key="1">
    <citation type="submission" date="2016-02" db="EMBL/GenBank/DDBJ databases">
        <title>Genome analysis of coral dinoflagellate symbionts highlights evolutionary adaptations to a symbiotic lifestyle.</title>
        <authorList>
            <person name="Aranda M."/>
            <person name="Li Y."/>
            <person name="Liew Y.J."/>
            <person name="Baumgarten S."/>
            <person name="Simakov O."/>
            <person name="Wilson M."/>
            <person name="Piel J."/>
            <person name="Ashoor H."/>
            <person name="Bougouffa S."/>
            <person name="Bajic V.B."/>
            <person name="Ryu T."/>
            <person name="Ravasi T."/>
            <person name="Bayer T."/>
            <person name="Micklem G."/>
            <person name="Kim H."/>
            <person name="Bhak J."/>
            <person name="Lajeunesse T.C."/>
            <person name="Voolstra C.R."/>
        </authorList>
    </citation>
    <scope>NUCLEOTIDE SEQUENCE [LARGE SCALE GENOMIC DNA]</scope>
    <source>
        <strain evidence="4 5">CCMP2467</strain>
    </source>
</reference>
<dbReference type="InterPro" id="IPR013078">
    <property type="entry name" value="His_Pase_superF_clade-1"/>
</dbReference>
<dbReference type="EMBL" id="LSRX01000459">
    <property type="protein sequence ID" value="OLP96660.1"/>
    <property type="molecule type" value="Genomic_DNA"/>
</dbReference>
<evidence type="ECO:0000259" key="3">
    <source>
        <dbReference type="Pfam" id="PF01591"/>
    </source>
</evidence>
<sequence length="634" mass="70435">MLAHLTSEASSLEPTPVGAVDFPAKWTSQKADTKNADWQNQWGSWSWVRHGKVSFMALLRILRAKPSRGSGFGRQIETQLRGFQNIGSQPTSAMLAVDGGFAGCLAGAAVGACVGALWTKKQDRGRSPTRQLTAASEKLRPDALLHPFRAQQLDVTHEPVSPQPDSPRHPREFKRRISGKFSMNENKVLEQKVVLAMVGLPARGKSYISKAIVRYLNFVGCPTQLFNAGNLRRSAGKSGVDANFFDSSNENAKKLRDELAMECLDQLLAFLEKEGQATAVGILDATNTTLERRRKVKERVLAHTGIRLIFLESICDDGAILSHNYDLKLGNEDYVGMKAEKALQDFLERVEQYAQVYEPVEDGECSDRCGYIKLINAGEKLICNHCRSKDDEYGVMRYIVGLMSSINLGKRCIMLAVVGETEHDRKGVLGGDSALTQAGKQHAAALARFVAEREEAAGKPMLVMCGTLTRHLQTVEALKAIRPNSGQKPRKVLKLQRLNELCAGDLDSLSYEEFKEFYPEEFSARQRDKLNYRYPGVGGESYQDVLFRLSFLVLRLEQIIGNVLIVCDKAVCRVLLAYYRGVKNEDLPYLQVRPGVMTFERSHIGFTEDYVHKMGMSPAISKSCAELQSMAGAK</sequence>
<evidence type="ECO:0000313" key="4">
    <source>
        <dbReference type="EMBL" id="OLP96660.1"/>
    </source>
</evidence>
<organism evidence="4 5">
    <name type="scientific">Symbiodinium microadriaticum</name>
    <name type="common">Dinoflagellate</name>
    <name type="synonym">Zooxanthella microadriatica</name>
    <dbReference type="NCBI Taxonomy" id="2951"/>
    <lineage>
        <taxon>Eukaryota</taxon>
        <taxon>Sar</taxon>
        <taxon>Alveolata</taxon>
        <taxon>Dinophyceae</taxon>
        <taxon>Suessiales</taxon>
        <taxon>Symbiodiniaceae</taxon>
        <taxon>Symbiodinium</taxon>
    </lineage>
</organism>
<dbReference type="FunFam" id="3.40.50.300:FF:000644">
    <property type="entry name" value="GpmB, Fructose-2,6-bisphosphatase"/>
    <property type="match status" value="1"/>
</dbReference>
<dbReference type="GO" id="GO:0006003">
    <property type="term" value="P:fructose 2,6-bisphosphate metabolic process"/>
    <property type="evidence" value="ECO:0007669"/>
    <property type="project" value="InterPro"/>
</dbReference>
<dbReference type="AlphaFoldDB" id="A0A1Q9DNE2"/>
<keyword evidence="4" id="KW-0808">Transferase</keyword>
<protein>
    <submittedName>
        <fullName evidence="4">6-phosphofructo-2-kinase/fructose-2, 6-bisphosphatase 3</fullName>
    </submittedName>
</protein>
<dbReference type="InterPro" id="IPR027417">
    <property type="entry name" value="P-loop_NTPase"/>
</dbReference>
<keyword evidence="2" id="KW-0067">ATP-binding</keyword>
<dbReference type="GO" id="GO:0003873">
    <property type="term" value="F:6-phosphofructo-2-kinase activity"/>
    <property type="evidence" value="ECO:0007669"/>
    <property type="project" value="InterPro"/>
</dbReference>
<accession>A0A1Q9DNE2</accession>
<keyword evidence="5" id="KW-1185">Reference proteome</keyword>
<dbReference type="Gene3D" id="3.40.50.300">
    <property type="entry name" value="P-loop containing nucleotide triphosphate hydrolases"/>
    <property type="match status" value="1"/>
</dbReference>
<keyword evidence="1" id="KW-0547">Nucleotide-binding</keyword>
<dbReference type="Pfam" id="PF01591">
    <property type="entry name" value="6PF2K"/>
    <property type="match status" value="1"/>
</dbReference>
<evidence type="ECO:0000256" key="2">
    <source>
        <dbReference type="ARBA" id="ARBA00022840"/>
    </source>
</evidence>
<evidence type="ECO:0000256" key="1">
    <source>
        <dbReference type="ARBA" id="ARBA00022741"/>
    </source>
</evidence>
<name>A0A1Q9DNE2_SYMMI</name>
<dbReference type="OMA" id="RCIMLAV"/>
<dbReference type="Pfam" id="PF00300">
    <property type="entry name" value="His_Phos_1"/>
    <property type="match status" value="1"/>
</dbReference>
<proteinExistence type="predicted"/>
<keyword evidence="4" id="KW-0418">Kinase</keyword>